<dbReference type="InterPro" id="IPR024576">
    <property type="entry name" value="rRNA_MeTfrase_Spb1_DUF3381"/>
</dbReference>
<keyword evidence="2" id="KW-0489">Methyltransferase</keyword>
<dbReference type="Pfam" id="PF11861">
    <property type="entry name" value="DUF3381"/>
    <property type="match status" value="1"/>
</dbReference>
<evidence type="ECO:0000259" key="1">
    <source>
        <dbReference type="Pfam" id="PF11861"/>
    </source>
</evidence>
<comment type="caution">
    <text evidence="2">The sequence shown here is derived from an EMBL/GenBank/DDBJ whole genome shotgun (WGS) entry which is preliminary data.</text>
</comment>
<evidence type="ECO:0000313" key="2">
    <source>
        <dbReference type="EMBL" id="ETO19980.1"/>
    </source>
</evidence>
<proteinExistence type="predicted"/>
<name>X6N140_RETFI</name>
<dbReference type="OrthoDB" id="1287559at2759"/>
<organism evidence="2 3">
    <name type="scientific">Reticulomyxa filosa</name>
    <dbReference type="NCBI Taxonomy" id="46433"/>
    <lineage>
        <taxon>Eukaryota</taxon>
        <taxon>Sar</taxon>
        <taxon>Rhizaria</taxon>
        <taxon>Retaria</taxon>
        <taxon>Foraminifera</taxon>
        <taxon>Monothalamids</taxon>
        <taxon>Reticulomyxidae</taxon>
        <taxon>Reticulomyxa</taxon>
    </lineage>
</organism>
<sequence length="246" mass="29358">NYLAPKKIDPRLLDPKFVFHEVEEKQESISVMRQRKKKNAKAPRVGYDQEYLLHKKTSVLDFLNSDVPEAILGDFHQFDFDDKQECKLCLSHKQTTEEIQCLLKDLRVLGKSDFRKLLRWRLKMKKFLEQVMPKDEKSQDDKDKADADAKEGLKLVCFCYYNTYMYIHIYLYIYMYVTFGKQMGVVVKKMKIEEELDAEEDTKIREEVRNLVEKKKKDDRKKKRKIRQAKIKSTRLMLMGGIKPDD</sequence>
<dbReference type="AlphaFoldDB" id="X6N140"/>
<evidence type="ECO:0000313" key="3">
    <source>
        <dbReference type="Proteomes" id="UP000023152"/>
    </source>
</evidence>
<keyword evidence="3" id="KW-1185">Reference proteome</keyword>
<dbReference type="GO" id="GO:0008168">
    <property type="term" value="F:methyltransferase activity"/>
    <property type="evidence" value="ECO:0007669"/>
    <property type="project" value="UniProtKB-KW"/>
</dbReference>
<accession>X6N140</accession>
<feature type="non-terminal residue" evidence="2">
    <location>
        <position position="246"/>
    </location>
</feature>
<gene>
    <name evidence="2" type="ORF">RFI_17240</name>
</gene>
<feature type="non-terminal residue" evidence="2">
    <location>
        <position position="1"/>
    </location>
</feature>
<dbReference type="GO" id="GO:0032259">
    <property type="term" value="P:methylation"/>
    <property type="evidence" value="ECO:0007669"/>
    <property type="project" value="UniProtKB-KW"/>
</dbReference>
<protein>
    <submittedName>
        <fullName evidence="2">rRNA methyltransferase</fullName>
    </submittedName>
</protein>
<dbReference type="Proteomes" id="UP000023152">
    <property type="component" value="Unassembled WGS sequence"/>
</dbReference>
<reference evidence="2 3" key="1">
    <citation type="journal article" date="2013" name="Curr. Biol.">
        <title>The Genome of the Foraminiferan Reticulomyxa filosa.</title>
        <authorList>
            <person name="Glockner G."/>
            <person name="Hulsmann N."/>
            <person name="Schleicher M."/>
            <person name="Noegel A.A."/>
            <person name="Eichinger L."/>
            <person name="Gallinger C."/>
            <person name="Pawlowski J."/>
            <person name="Sierra R."/>
            <person name="Euteneuer U."/>
            <person name="Pillet L."/>
            <person name="Moustafa A."/>
            <person name="Platzer M."/>
            <person name="Groth M."/>
            <person name="Szafranski K."/>
            <person name="Schliwa M."/>
        </authorList>
    </citation>
    <scope>NUCLEOTIDE SEQUENCE [LARGE SCALE GENOMIC DNA]</scope>
</reference>
<feature type="domain" description="DUF3381" evidence="1">
    <location>
        <begin position="38"/>
        <end position="233"/>
    </location>
</feature>
<dbReference type="EMBL" id="ASPP01013077">
    <property type="protein sequence ID" value="ETO19980.1"/>
    <property type="molecule type" value="Genomic_DNA"/>
</dbReference>
<keyword evidence="2" id="KW-0808">Transferase</keyword>